<dbReference type="PANTHER" id="PTHR47089">
    <property type="entry name" value="ABC TRANSPORTER, PERMEASE PROTEIN"/>
    <property type="match status" value="1"/>
</dbReference>
<feature type="transmembrane region" description="Helical" evidence="6">
    <location>
        <begin position="88"/>
        <end position="106"/>
    </location>
</feature>
<dbReference type="Proteomes" id="UP000253759">
    <property type="component" value="Unassembled WGS sequence"/>
</dbReference>
<name>A0A369W618_9HYPH</name>
<feature type="transmembrane region" description="Helical" evidence="6">
    <location>
        <begin position="63"/>
        <end position="81"/>
    </location>
</feature>
<evidence type="ECO:0000313" key="8">
    <source>
        <dbReference type="Proteomes" id="UP000253759"/>
    </source>
</evidence>
<keyword evidence="3 6" id="KW-0812">Transmembrane</keyword>
<keyword evidence="2" id="KW-1003">Cell membrane</keyword>
<keyword evidence="8" id="KW-1185">Reference proteome</keyword>
<feature type="transmembrane region" description="Helical" evidence="6">
    <location>
        <begin position="112"/>
        <end position="131"/>
    </location>
</feature>
<feature type="transmembrane region" description="Helical" evidence="6">
    <location>
        <begin position="38"/>
        <end position="57"/>
    </location>
</feature>
<evidence type="ECO:0000256" key="3">
    <source>
        <dbReference type="ARBA" id="ARBA00022692"/>
    </source>
</evidence>
<dbReference type="Pfam" id="PF02653">
    <property type="entry name" value="BPD_transp_2"/>
    <property type="match status" value="1"/>
</dbReference>
<gene>
    <name evidence="7" type="ORF">DVH29_03445</name>
</gene>
<reference evidence="8" key="1">
    <citation type="submission" date="2018-07" db="EMBL/GenBank/DDBJ databases">
        <authorList>
            <person name="Liu B.-T."/>
            <person name="Du Z."/>
        </authorList>
    </citation>
    <scope>NUCLEOTIDE SEQUENCE [LARGE SCALE GENOMIC DNA]</scope>
    <source>
        <strain evidence="8">XYN52</strain>
    </source>
</reference>
<keyword evidence="5 6" id="KW-0472">Membrane</keyword>
<proteinExistence type="predicted"/>
<feature type="transmembrane region" description="Helical" evidence="6">
    <location>
        <begin position="6"/>
        <end position="31"/>
    </location>
</feature>
<evidence type="ECO:0000256" key="6">
    <source>
        <dbReference type="SAM" id="Phobius"/>
    </source>
</evidence>
<dbReference type="InterPro" id="IPR001851">
    <property type="entry name" value="ABC_transp_permease"/>
</dbReference>
<feature type="transmembrane region" description="Helical" evidence="6">
    <location>
        <begin position="196"/>
        <end position="214"/>
    </location>
</feature>
<organism evidence="7 8">
    <name type="scientific">Pelagibacterium lacus</name>
    <dbReference type="NCBI Taxonomy" id="2282655"/>
    <lineage>
        <taxon>Bacteria</taxon>
        <taxon>Pseudomonadati</taxon>
        <taxon>Pseudomonadota</taxon>
        <taxon>Alphaproteobacteria</taxon>
        <taxon>Hyphomicrobiales</taxon>
        <taxon>Devosiaceae</taxon>
        <taxon>Pelagibacterium</taxon>
    </lineage>
</organism>
<comment type="subcellular location">
    <subcellularLocation>
        <location evidence="1">Cell membrane</location>
        <topology evidence="1">Multi-pass membrane protein</topology>
    </subcellularLocation>
</comment>
<feature type="transmembrane region" description="Helical" evidence="6">
    <location>
        <begin position="294"/>
        <end position="310"/>
    </location>
</feature>
<evidence type="ECO:0000313" key="7">
    <source>
        <dbReference type="EMBL" id="RDE09998.1"/>
    </source>
</evidence>
<protein>
    <submittedName>
        <fullName evidence="7">ABC transporter permease</fullName>
    </submittedName>
</protein>
<dbReference type="PANTHER" id="PTHR47089:SF1">
    <property type="entry name" value="GUANOSINE ABC TRANSPORTER PERMEASE PROTEIN NUPP"/>
    <property type="match status" value="1"/>
</dbReference>
<accession>A0A369W618</accession>
<feature type="transmembrane region" description="Helical" evidence="6">
    <location>
        <begin position="325"/>
        <end position="343"/>
    </location>
</feature>
<evidence type="ECO:0000256" key="5">
    <source>
        <dbReference type="ARBA" id="ARBA00023136"/>
    </source>
</evidence>
<dbReference type="EMBL" id="QQNH01000003">
    <property type="protein sequence ID" value="RDE09998.1"/>
    <property type="molecule type" value="Genomic_DNA"/>
</dbReference>
<feature type="transmembrane region" description="Helical" evidence="6">
    <location>
        <begin position="243"/>
        <end position="260"/>
    </location>
</feature>
<feature type="transmembrane region" description="Helical" evidence="6">
    <location>
        <begin position="266"/>
        <end position="287"/>
    </location>
</feature>
<dbReference type="AlphaFoldDB" id="A0A369W618"/>
<dbReference type="CDD" id="cd06580">
    <property type="entry name" value="TM_PBP1_transp_TpRbsC_like"/>
    <property type="match status" value="1"/>
</dbReference>
<dbReference type="GO" id="GO:0005886">
    <property type="term" value="C:plasma membrane"/>
    <property type="evidence" value="ECO:0007669"/>
    <property type="project" value="UniProtKB-SubCell"/>
</dbReference>
<feature type="transmembrane region" description="Helical" evidence="6">
    <location>
        <begin position="138"/>
        <end position="158"/>
    </location>
</feature>
<keyword evidence="4 6" id="KW-1133">Transmembrane helix</keyword>
<comment type="caution">
    <text evidence="7">The sequence shown here is derived from an EMBL/GenBank/DDBJ whole genome shotgun (WGS) entry which is preliminary data.</text>
</comment>
<evidence type="ECO:0000256" key="4">
    <source>
        <dbReference type="ARBA" id="ARBA00022989"/>
    </source>
</evidence>
<evidence type="ECO:0000256" key="2">
    <source>
        <dbReference type="ARBA" id="ARBA00022475"/>
    </source>
</evidence>
<sequence>MPLPRWVDVALLPVLNVTLAFLIGGVVVMIVGENPIEAVRIMLYGAFGYGYGFGFTLYYTTNFIFAGLAVAVAYHGGLFNIGGEGQAYVGGLGAILVALAVGGLHWAFALPLIMISAALFAGVWAFIPGYLQAKRGSHVVITTIMMNFIATSMMSYIISRILKPANVNSDESARIDPLTRVPFLSEWVPLLKNTPVNISFFIALLALVGVYWLIWHTKFGYALRTMGHNGTAAHYAGMSNARLIMITMAISGALAGMVAINDTAGAHGRLLLGYVAGTGFVGIAVAFMGKAHPIGVGLSALLFGVLYQGGQELAFTMPAITREMIVTIQALVILFTGAMSNMLRRPVELAFMAAQSGAERSGSPAEEKRA</sequence>
<dbReference type="GO" id="GO:0022857">
    <property type="term" value="F:transmembrane transporter activity"/>
    <property type="evidence" value="ECO:0007669"/>
    <property type="project" value="InterPro"/>
</dbReference>
<evidence type="ECO:0000256" key="1">
    <source>
        <dbReference type="ARBA" id="ARBA00004651"/>
    </source>
</evidence>
<dbReference type="OrthoDB" id="45037at2"/>